<comment type="subcellular location">
    <subcellularLocation>
        <location evidence="1">Cell membrane</location>
        <topology evidence="1">Multi-pass membrane protein</topology>
    </subcellularLocation>
    <subcellularLocation>
        <location evidence="8">Membrane</location>
        <topology evidence="8">Multi-pass membrane protein</topology>
    </subcellularLocation>
</comment>
<comment type="function">
    <text evidence="8">Mediates influx of magnesium ions.</text>
</comment>
<dbReference type="RefSeq" id="WP_323306906.1">
    <property type="nucleotide sequence ID" value="NZ_JAYGHT010000105.1"/>
</dbReference>
<keyword evidence="5 8" id="KW-0812">Transmembrane</keyword>
<keyword evidence="8" id="KW-0406">Ion transport</keyword>
<comment type="similarity">
    <text evidence="2 8">Belongs to the CorA metal ion transporter (MIT) (TC 1.A.35) family.</text>
</comment>
<dbReference type="PANTHER" id="PTHR46494">
    <property type="entry name" value="CORA FAMILY METAL ION TRANSPORTER (EUROFUNG)"/>
    <property type="match status" value="1"/>
</dbReference>
<reference evidence="9 10" key="1">
    <citation type="submission" date="2023-12" db="EMBL/GenBank/DDBJ databases">
        <title>Baltic Sea Cyanobacteria.</title>
        <authorList>
            <person name="Delbaje E."/>
            <person name="Fewer D.P."/>
            <person name="Shishido T.K."/>
        </authorList>
    </citation>
    <scope>NUCLEOTIDE SEQUENCE [LARGE SCALE GENOMIC DNA]</scope>
    <source>
        <strain evidence="9 10">CCNP 1315</strain>
    </source>
</reference>
<dbReference type="Gene3D" id="3.30.460.20">
    <property type="entry name" value="CorA soluble domain-like"/>
    <property type="match status" value="1"/>
</dbReference>
<evidence type="ECO:0000256" key="1">
    <source>
        <dbReference type="ARBA" id="ARBA00004651"/>
    </source>
</evidence>
<name>A0ABU5U0Y9_9CYAN</name>
<evidence type="ECO:0000256" key="8">
    <source>
        <dbReference type="RuleBase" id="RU362010"/>
    </source>
</evidence>
<dbReference type="SUPFAM" id="SSF144083">
    <property type="entry name" value="Magnesium transport protein CorA, transmembrane region"/>
    <property type="match status" value="1"/>
</dbReference>
<keyword evidence="6 8" id="KW-1133">Transmembrane helix</keyword>
<keyword evidence="3 8" id="KW-0813">Transport</keyword>
<evidence type="ECO:0000256" key="6">
    <source>
        <dbReference type="ARBA" id="ARBA00022989"/>
    </source>
</evidence>
<evidence type="ECO:0000313" key="9">
    <source>
        <dbReference type="EMBL" id="MEA5520835.1"/>
    </source>
</evidence>
<dbReference type="InterPro" id="IPR045863">
    <property type="entry name" value="CorA_TM1_TM2"/>
</dbReference>
<dbReference type="PANTHER" id="PTHR46494:SF1">
    <property type="entry name" value="CORA FAMILY METAL ION TRANSPORTER (EUROFUNG)"/>
    <property type="match status" value="1"/>
</dbReference>
<dbReference type="Pfam" id="PF01544">
    <property type="entry name" value="CorA"/>
    <property type="match status" value="1"/>
</dbReference>
<keyword evidence="4 8" id="KW-1003">Cell membrane</keyword>
<evidence type="ECO:0000256" key="5">
    <source>
        <dbReference type="ARBA" id="ARBA00022692"/>
    </source>
</evidence>
<dbReference type="SUPFAM" id="SSF143865">
    <property type="entry name" value="CorA soluble domain-like"/>
    <property type="match status" value="1"/>
</dbReference>
<feature type="transmembrane region" description="Helical" evidence="8">
    <location>
        <begin position="307"/>
        <end position="328"/>
    </location>
</feature>
<proteinExistence type="inferred from homology"/>
<dbReference type="Gene3D" id="1.20.58.340">
    <property type="entry name" value="Magnesium transport protein CorA, transmembrane region"/>
    <property type="match status" value="2"/>
</dbReference>
<sequence length="374" mass="43660">MKDKKLAKAAISLGLVRRKKKQKQIGLPPGSLIHTGIHDSTPIKIQAFEIIEHEAKELKDITIEQIKSFKNTKKLIWLKIVGVHDANLIHNLGEIFEIQPLALEDVMNTHQRTKYESYPGFDFIIQNIPYKDDQSDAFTTEQVSIITFNYPLVISFQERDTHVFTPLVNRVLDHSKRILTLGKEYLTYAILDILIDSLFPILDHLYDELEKLEEDILIDQNQVTLTKIHRLRQNLFLCRKCIWPSRDMLNVIFKENNFILNESVKLYYRDVFDHTNQLIDTIENYRDLSLSLVDSYMNQTSLKMNEVMKILTIISTIFIPLSFIAGVYGMNFNPEVSSLNMPELNWVFGYPFALTLMGSIALSLLFFFRRKRWI</sequence>
<dbReference type="InterPro" id="IPR004488">
    <property type="entry name" value="Mg/Co-transport_prot_CorA"/>
</dbReference>
<accession>A0ABU5U0Y9</accession>
<organism evidence="9 10">
    <name type="scientific">Limnoraphis robusta CCNP1315</name>
    <dbReference type="NCBI Taxonomy" id="3110306"/>
    <lineage>
        <taxon>Bacteria</taxon>
        <taxon>Bacillati</taxon>
        <taxon>Cyanobacteriota</taxon>
        <taxon>Cyanophyceae</taxon>
        <taxon>Oscillatoriophycideae</taxon>
        <taxon>Oscillatoriales</taxon>
        <taxon>Sirenicapillariaceae</taxon>
        <taxon>Limnoraphis</taxon>
    </lineage>
</organism>
<dbReference type="NCBIfam" id="TIGR00383">
    <property type="entry name" value="corA"/>
    <property type="match status" value="1"/>
</dbReference>
<dbReference type="InterPro" id="IPR002523">
    <property type="entry name" value="MgTranspt_CorA/ZnTranspt_ZntB"/>
</dbReference>
<evidence type="ECO:0000313" key="10">
    <source>
        <dbReference type="Proteomes" id="UP001301728"/>
    </source>
</evidence>
<dbReference type="EMBL" id="JAYGHT010000105">
    <property type="protein sequence ID" value="MEA5520835.1"/>
    <property type="molecule type" value="Genomic_DNA"/>
</dbReference>
<evidence type="ECO:0000256" key="2">
    <source>
        <dbReference type="ARBA" id="ARBA00009765"/>
    </source>
</evidence>
<evidence type="ECO:0000256" key="7">
    <source>
        <dbReference type="ARBA" id="ARBA00023136"/>
    </source>
</evidence>
<dbReference type="InterPro" id="IPR045861">
    <property type="entry name" value="CorA_cytoplasmic_dom"/>
</dbReference>
<dbReference type="CDD" id="cd12828">
    <property type="entry name" value="TmCorA-like_1"/>
    <property type="match status" value="1"/>
</dbReference>
<evidence type="ECO:0000256" key="4">
    <source>
        <dbReference type="ARBA" id="ARBA00022475"/>
    </source>
</evidence>
<dbReference type="Proteomes" id="UP001301728">
    <property type="component" value="Unassembled WGS sequence"/>
</dbReference>
<keyword evidence="7 8" id="KW-0472">Membrane</keyword>
<evidence type="ECO:0000256" key="3">
    <source>
        <dbReference type="ARBA" id="ARBA00022448"/>
    </source>
</evidence>
<comment type="caution">
    <text evidence="9">The sequence shown here is derived from an EMBL/GenBank/DDBJ whole genome shotgun (WGS) entry which is preliminary data.</text>
</comment>
<feature type="transmembrane region" description="Helical" evidence="8">
    <location>
        <begin position="348"/>
        <end position="368"/>
    </location>
</feature>
<gene>
    <name evidence="8 9" type="primary">corA</name>
    <name evidence="9" type="ORF">VB854_18005</name>
</gene>
<keyword evidence="10" id="KW-1185">Reference proteome</keyword>
<keyword evidence="8" id="KW-0460">Magnesium</keyword>
<protein>
    <recommendedName>
        <fullName evidence="8">Magnesium transport protein CorA</fullName>
    </recommendedName>
</protein>